<dbReference type="GeneID" id="34449601"/>
<protein>
    <submittedName>
        <fullName evidence="1">Uncharacterized protein</fullName>
    </submittedName>
</protein>
<accession>A0A1F8A015</accession>
<dbReference type="AlphaFoldDB" id="A0A1F8A015"/>
<gene>
    <name evidence="1" type="ORF">ABOM_006211</name>
</gene>
<dbReference type="OrthoDB" id="2156052at2759"/>
<reference evidence="1 2" key="1">
    <citation type="journal article" date="2016" name="Genome Biol. Evol.">
        <title>Draft genome sequence of an aflatoxigenic Aspergillus species, A. bombycis.</title>
        <authorList>
            <person name="Moore G.G."/>
            <person name="Mack B.M."/>
            <person name="Beltz S.B."/>
            <person name="Gilbert M.K."/>
        </authorList>
    </citation>
    <scope>NUCLEOTIDE SEQUENCE [LARGE SCALE GENOMIC DNA]</scope>
    <source>
        <strain evidence="2">NRRL 26010</strain>
    </source>
</reference>
<dbReference type="Proteomes" id="UP000179179">
    <property type="component" value="Unassembled WGS sequence"/>
</dbReference>
<evidence type="ECO:0000313" key="1">
    <source>
        <dbReference type="EMBL" id="OGM44809.1"/>
    </source>
</evidence>
<dbReference type="EMBL" id="LYCR01000050">
    <property type="protein sequence ID" value="OGM44809.1"/>
    <property type="molecule type" value="Genomic_DNA"/>
</dbReference>
<evidence type="ECO:0000313" key="2">
    <source>
        <dbReference type="Proteomes" id="UP000179179"/>
    </source>
</evidence>
<keyword evidence="2" id="KW-1185">Reference proteome</keyword>
<dbReference type="RefSeq" id="XP_022388526.1">
    <property type="nucleotide sequence ID" value="XM_022533340.1"/>
</dbReference>
<name>A0A1F8A015_9EURO</name>
<organism evidence="1 2">
    <name type="scientific">Aspergillus bombycis</name>
    <dbReference type="NCBI Taxonomy" id="109264"/>
    <lineage>
        <taxon>Eukaryota</taxon>
        <taxon>Fungi</taxon>
        <taxon>Dikarya</taxon>
        <taxon>Ascomycota</taxon>
        <taxon>Pezizomycotina</taxon>
        <taxon>Eurotiomycetes</taxon>
        <taxon>Eurotiomycetidae</taxon>
        <taxon>Eurotiales</taxon>
        <taxon>Aspergillaceae</taxon>
        <taxon>Aspergillus</taxon>
    </lineage>
</organism>
<proteinExistence type="predicted"/>
<comment type="caution">
    <text evidence="1">The sequence shown here is derived from an EMBL/GenBank/DDBJ whole genome shotgun (WGS) entry which is preliminary data.</text>
</comment>
<sequence length="268" mass="30204">MPSGIAQKALQVIRAPLPDLNIGINKTKSHALHYGTFIGSLVPWDDFEEEARQHVVALNLSNGGQVLGYKSITRPALLSTERFAVGDEMGLQSRFTERLSQVMTAVLEAIGSNSCFGDYKSTGDRRIKGRVPDVAIRNDHGLLRVVGELKTPWIKLHNLKTACRNDRHLRRVLAQPVRYMFTAKLKYGFISTYNMTMFLKQEIIGGDWTIAFSRPIMSCTEAKRVDDGNYADMVSLRECFLYLVQLAENNHIANNQLPEEQWFEGSVV</sequence>